<proteinExistence type="predicted"/>
<evidence type="ECO:0000313" key="2">
    <source>
        <dbReference type="Proteomes" id="UP000285794"/>
    </source>
</evidence>
<dbReference type="Proteomes" id="UP000285794">
    <property type="component" value="Unassembled WGS sequence"/>
</dbReference>
<accession>A0A425XWL7</accession>
<dbReference type="OrthoDB" id="697275at2"/>
<dbReference type="AlphaFoldDB" id="A0A425XWL7"/>
<protein>
    <submittedName>
        <fullName evidence="1">Uncharacterized protein</fullName>
    </submittedName>
</protein>
<organism evidence="1 2">
    <name type="scientific">Ancylomarina euxinus</name>
    <dbReference type="NCBI Taxonomy" id="2283627"/>
    <lineage>
        <taxon>Bacteria</taxon>
        <taxon>Pseudomonadati</taxon>
        <taxon>Bacteroidota</taxon>
        <taxon>Bacteroidia</taxon>
        <taxon>Marinilabiliales</taxon>
        <taxon>Marinifilaceae</taxon>
        <taxon>Ancylomarina</taxon>
    </lineage>
</organism>
<evidence type="ECO:0000313" key="1">
    <source>
        <dbReference type="EMBL" id="RRG19024.1"/>
    </source>
</evidence>
<reference evidence="1 2" key="1">
    <citation type="submission" date="2018-07" db="EMBL/GenBank/DDBJ databases">
        <title>Draft genome sequence of Ancylomarina sp. M1P.</title>
        <authorList>
            <person name="Yadav S."/>
            <person name="Villanueva L."/>
            <person name="Damste J.S.S."/>
        </authorList>
    </citation>
    <scope>NUCLEOTIDE SEQUENCE [LARGE SCALE GENOMIC DNA]</scope>
    <source>
        <strain evidence="1 2">M1P</strain>
    </source>
</reference>
<comment type="caution">
    <text evidence="1">The sequence shown here is derived from an EMBL/GenBank/DDBJ whole genome shotgun (WGS) entry which is preliminary data.</text>
</comment>
<sequence length="248" mass="29190">MKNIILSIIFIFIVADVFSTEQLSDKLIIDGDTVYLKTFPLEELKIEKSPFKYGKSNFPHTACWRGYCATWKIIEGKLALIDVVKVDSTKKHLDIINYLKLNNYSPKLIEGFVYADWYTKDLTLYHFNRNQWRYGGIYLDKKYSFVEYKEETQLKFRKGVLLEQNIRRMDSYSIGDTLSLKLRIFPPGLVKNKYLKIDGQITENNGQLVKLDIFSFGSKKKKKIKRIKSFLRSKIDSDDIWVNPNYCE</sequence>
<name>A0A425XWL7_9BACT</name>
<dbReference type="EMBL" id="QQWG01000030">
    <property type="protein sequence ID" value="RRG19024.1"/>
    <property type="molecule type" value="Genomic_DNA"/>
</dbReference>
<gene>
    <name evidence="1" type="ORF">DWB61_17235</name>
</gene>
<keyword evidence="2" id="KW-1185">Reference proteome</keyword>
<dbReference type="RefSeq" id="WP_125032147.1">
    <property type="nucleotide sequence ID" value="NZ_JAPXVP010000027.1"/>
</dbReference>